<accession>H8KUC8</accession>
<gene>
    <name evidence="1" type="ordered locus">Solca_2251</name>
</gene>
<dbReference type="Proteomes" id="UP000007590">
    <property type="component" value="Chromosome"/>
</dbReference>
<dbReference type="HOGENOM" id="CLU_044582_0_0_10"/>
<evidence type="ECO:0000313" key="1">
    <source>
        <dbReference type="EMBL" id="AFD07293.1"/>
    </source>
</evidence>
<proteinExistence type="predicted"/>
<sequence length="428" mass="49662">MNEDFLHFVWKYKLMDVLNLYTTDGELITIINAGTHNKHAGPDFFNARIKIGQTVWAGNVEIHKNASDWYKHKHFNDKTYDNVILHVVLNADQLIINTLGIAIPTLSLGNRLHEKVLQNYHALLKASQGLPCQSFLSTVNSLAITNWLERLLVERLEDKIQLIEYELKNTVNNWEETFYRMIARGFGFNINAEPFLLLARSLPSLILAKHKNSLFQLESLLFGQSGLLIEDFNDEYPQKLRKEYEFLAIKHRLQPVDAHLWKYLRLRPSNFPTLRIAQFADLVFKSNHLLNRILEKAEVKQLIPLFDIKASSYWNTHFSFDKATDREDEKILGRESIYNILINVVIPFIFFYGKQHHNEDVSRQALSLLETIPSENNVITKLFSTFGVKCENAAQSQALVQLKNNYCDKKYCLNCSIGVNILKKCYNE</sequence>
<dbReference type="Pfam" id="PF11013">
    <property type="entry name" value="DUF2851"/>
    <property type="match status" value="1"/>
</dbReference>
<dbReference type="EMBL" id="CP003349">
    <property type="protein sequence ID" value="AFD07293.1"/>
    <property type="molecule type" value="Genomic_DNA"/>
</dbReference>
<dbReference type="STRING" id="929556.Solca_2251"/>
<dbReference type="KEGG" id="scn:Solca_2251"/>
<organism evidence="1 2">
    <name type="scientific">Solitalea canadensis (strain ATCC 29591 / DSM 3403 / JCM 21819 / LMG 8368 / NBRC 15130 / NCIMB 12057 / USAM 9D)</name>
    <name type="common">Flexibacter canadensis</name>
    <dbReference type="NCBI Taxonomy" id="929556"/>
    <lineage>
        <taxon>Bacteria</taxon>
        <taxon>Pseudomonadati</taxon>
        <taxon>Bacteroidota</taxon>
        <taxon>Sphingobacteriia</taxon>
        <taxon>Sphingobacteriales</taxon>
        <taxon>Sphingobacteriaceae</taxon>
        <taxon>Solitalea</taxon>
    </lineage>
</organism>
<reference evidence="1" key="1">
    <citation type="submission" date="2012-02" db="EMBL/GenBank/DDBJ databases">
        <title>The complete genome of Solitalea canadensis DSM 3403.</title>
        <authorList>
            <consortium name="US DOE Joint Genome Institute (JGI-PGF)"/>
            <person name="Lucas S."/>
            <person name="Copeland A."/>
            <person name="Lapidus A."/>
            <person name="Glavina del Rio T."/>
            <person name="Dalin E."/>
            <person name="Tice H."/>
            <person name="Bruce D."/>
            <person name="Goodwin L."/>
            <person name="Pitluck S."/>
            <person name="Peters L."/>
            <person name="Ovchinnikova G."/>
            <person name="Lu M."/>
            <person name="Kyrpides N."/>
            <person name="Mavromatis K."/>
            <person name="Ivanova N."/>
            <person name="Brettin T."/>
            <person name="Detter J.C."/>
            <person name="Han C."/>
            <person name="Larimer F."/>
            <person name="Land M."/>
            <person name="Hauser L."/>
            <person name="Markowitz V."/>
            <person name="Cheng J.-F."/>
            <person name="Hugenholtz P."/>
            <person name="Woyke T."/>
            <person name="Wu D."/>
            <person name="Spring S."/>
            <person name="Schroeder M."/>
            <person name="Kopitz M."/>
            <person name="Brambilla E."/>
            <person name="Klenk H.-P."/>
            <person name="Eisen J.A."/>
        </authorList>
    </citation>
    <scope>NUCLEOTIDE SEQUENCE</scope>
    <source>
        <strain evidence="1">DSM 3403</strain>
    </source>
</reference>
<name>H8KUC8_SOLCM</name>
<dbReference type="AlphaFoldDB" id="H8KUC8"/>
<dbReference type="InterPro" id="IPR021272">
    <property type="entry name" value="DUF2851"/>
</dbReference>
<dbReference type="OrthoDB" id="1005072at2"/>
<dbReference type="eggNOG" id="ENOG502Z7XW">
    <property type="taxonomic scope" value="Bacteria"/>
</dbReference>
<evidence type="ECO:0000313" key="2">
    <source>
        <dbReference type="Proteomes" id="UP000007590"/>
    </source>
</evidence>
<protein>
    <recommendedName>
        <fullName evidence="3">DUF2851 domain-containing protein</fullName>
    </recommendedName>
</protein>
<evidence type="ECO:0008006" key="3">
    <source>
        <dbReference type="Google" id="ProtNLM"/>
    </source>
</evidence>
<dbReference type="RefSeq" id="WP_014680520.1">
    <property type="nucleotide sequence ID" value="NC_017770.1"/>
</dbReference>
<keyword evidence="2" id="KW-1185">Reference proteome</keyword>